<sequence length="222" mass="24485">MASASTPLENESPVEDYSTFQSIMRHVMSLKDPLVSILLIRHPPVRTSVEASNQRQVPLHSGAKAMLVCQKNTDQFTLIVLPAHLSCDTKKIAVVLGVPSSKIRMATEDEVRQITGCIPGAVPPFGSLFPQKVRTLIDGKMSQSTSHPPPLTFNPQVKLFSTNDPEWPSDLAHVALPEFTDHERNDCINFNIGLRTVSCSIPFSDYLRVLGENSYSICDISK</sequence>
<dbReference type="EMBL" id="CAJNOJ010000015">
    <property type="protein sequence ID" value="CAF0816646.1"/>
    <property type="molecule type" value="Genomic_DNA"/>
</dbReference>
<dbReference type="OrthoDB" id="308744at2759"/>
<dbReference type="Pfam" id="PF04073">
    <property type="entry name" value="tRNA_edit"/>
    <property type="match status" value="1"/>
</dbReference>
<protein>
    <recommendedName>
        <fullName evidence="1">PrdX deacylase domain-containing protein 1</fullName>
    </recommendedName>
</protein>
<evidence type="ECO:0000259" key="2">
    <source>
        <dbReference type="Pfam" id="PF04073"/>
    </source>
</evidence>
<keyword evidence="5" id="KW-1185">Reference proteome</keyword>
<evidence type="ECO:0000313" key="6">
    <source>
        <dbReference type="Proteomes" id="UP000663852"/>
    </source>
</evidence>
<evidence type="ECO:0000313" key="4">
    <source>
        <dbReference type="EMBL" id="CAF1571537.1"/>
    </source>
</evidence>
<proteinExistence type="predicted"/>
<dbReference type="Proteomes" id="UP000663852">
    <property type="component" value="Unassembled WGS sequence"/>
</dbReference>
<feature type="domain" description="YbaK/aminoacyl-tRNA synthetase-associated" evidence="2">
    <location>
        <begin position="42"/>
        <end position="144"/>
    </location>
</feature>
<dbReference type="InterPro" id="IPR007214">
    <property type="entry name" value="YbaK/aa-tRNA-synth-assoc-dom"/>
</dbReference>
<name>A0A813U0I3_ADIRI</name>
<dbReference type="InterPro" id="IPR036754">
    <property type="entry name" value="YbaK/aa-tRNA-synt-asso_dom_sf"/>
</dbReference>
<reference evidence="3" key="1">
    <citation type="submission" date="2021-02" db="EMBL/GenBank/DDBJ databases">
        <authorList>
            <person name="Nowell W R."/>
        </authorList>
    </citation>
    <scope>NUCLEOTIDE SEQUENCE</scope>
</reference>
<evidence type="ECO:0000256" key="1">
    <source>
        <dbReference type="ARBA" id="ARBA00031612"/>
    </source>
</evidence>
<dbReference type="EMBL" id="CAJNOR010005659">
    <property type="protein sequence ID" value="CAF1571537.1"/>
    <property type="molecule type" value="Genomic_DNA"/>
</dbReference>
<dbReference type="AlphaFoldDB" id="A0A813U0I3"/>
<dbReference type="Gene3D" id="3.90.960.10">
    <property type="entry name" value="YbaK/aminoacyl-tRNA synthetase-associated domain"/>
    <property type="match status" value="1"/>
</dbReference>
<evidence type="ECO:0000313" key="5">
    <source>
        <dbReference type="Proteomes" id="UP000663828"/>
    </source>
</evidence>
<organism evidence="3 6">
    <name type="scientific">Adineta ricciae</name>
    <name type="common">Rotifer</name>
    <dbReference type="NCBI Taxonomy" id="249248"/>
    <lineage>
        <taxon>Eukaryota</taxon>
        <taxon>Metazoa</taxon>
        <taxon>Spiralia</taxon>
        <taxon>Gnathifera</taxon>
        <taxon>Rotifera</taxon>
        <taxon>Eurotatoria</taxon>
        <taxon>Bdelloidea</taxon>
        <taxon>Adinetida</taxon>
        <taxon>Adinetidae</taxon>
        <taxon>Adineta</taxon>
    </lineage>
</organism>
<comment type="caution">
    <text evidence="3">The sequence shown here is derived from an EMBL/GenBank/DDBJ whole genome shotgun (WGS) entry which is preliminary data.</text>
</comment>
<gene>
    <name evidence="3" type="ORF">EDS130_LOCUS5634</name>
    <name evidence="4" type="ORF">XAT740_LOCUS44528</name>
</gene>
<evidence type="ECO:0000313" key="3">
    <source>
        <dbReference type="EMBL" id="CAF0816646.1"/>
    </source>
</evidence>
<dbReference type="Proteomes" id="UP000663828">
    <property type="component" value="Unassembled WGS sequence"/>
</dbReference>
<dbReference type="SUPFAM" id="SSF55826">
    <property type="entry name" value="YbaK/ProRS associated domain"/>
    <property type="match status" value="1"/>
</dbReference>
<dbReference type="GO" id="GO:0002161">
    <property type="term" value="F:aminoacyl-tRNA deacylase activity"/>
    <property type="evidence" value="ECO:0007669"/>
    <property type="project" value="InterPro"/>
</dbReference>
<accession>A0A813U0I3</accession>